<dbReference type="RefSeq" id="WP_159754986.1">
    <property type="nucleotide sequence ID" value="NZ_WUQX01000001.1"/>
</dbReference>
<evidence type="ECO:0000313" key="2">
    <source>
        <dbReference type="Proteomes" id="UP000460412"/>
    </source>
</evidence>
<gene>
    <name evidence="1" type="ORF">GN277_24695</name>
</gene>
<keyword evidence="2" id="KW-1185">Reference proteome</keyword>
<organism evidence="1 2">
    <name type="scientific">Sporofaciens musculi</name>
    <dbReference type="NCBI Taxonomy" id="2681861"/>
    <lineage>
        <taxon>Bacteria</taxon>
        <taxon>Bacillati</taxon>
        <taxon>Bacillota</taxon>
        <taxon>Clostridia</taxon>
        <taxon>Lachnospirales</taxon>
        <taxon>Lachnospiraceae</taxon>
        <taxon>Sporofaciens</taxon>
    </lineage>
</organism>
<evidence type="ECO:0000313" key="1">
    <source>
        <dbReference type="EMBL" id="MXP78427.1"/>
    </source>
</evidence>
<comment type="caution">
    <text evidence="1">The sequence shown here is derived from an EMBL/GenBank/DDBJ whole genome shotgun (WGS) entry which is preliminary data.</text>
</comment>
<reference evidence="1 2" key="1">
    <citation type="submission" date="2019-12" db="EMBL/GenBank/DDBJ databases">
        <title>Sporaefaciens musculi gen. nov., sp. nov., a novel bacterium isolated from the caecum of an obese mouse.</title>
        <authorList>
            <person name="Rasmussen T.S."/>
            <person name="Streidl T."/>
            <person name="Hitch T.C.A."/>
            <person name="Wortmann E."/>
            <person name="Deptula P."/>
            <person name="Hansen M."/>
            <person name="Nielsen D.S."/>
            <person name="Clavel T."/>
            <person name="Vogensen F.K."/>
        </authorList>
    </citation>
    <scope>NUCLEOTIDE SEQUENCE [LARGE SCALE GENOMIC DNA]</scope>
    <source>
        <strain evidence="1 2">WCA-9-b2</strain>
    </source>
</reference>
<name>A0A7X3MLA8_9FIRM</name>
<sequence length="114" mass="13503">MIKAEFGIIEDIRETQEYSYDPKKYQCVCIDDDVYIDEWWNKLVLLKTYFHSPDRPEFGLARWGITLIPPESLPGFQDIVLSDKRINEDAHLRKLADKIQDAINRNKFMIHFGI</sequence>
<dbReference type="EMBL" id="WUQX01000001">
    <property type="protein sequence ID" value="MXP78427.1"/>
    <property type="molecule type" value="Genomic_DNA"/>
</dbReference>
<protein>
    <submittedName>
        <fullName evidence="1">Uncharacterized protein</fullName>
    </submittedName>
</protein>
<proteinExistence type="predicted"/>
<accession>A0A7X3MLA8</accession>
<dbReference type="AlphaFoldDB" id="A0A7X3MLA8"/>
<dbReference type="Proteomes" id="UP000460412">
    <property type="component" value="Unassembled WGS sequence"/>
</dbReference>